<evidence type="ECO:0000256" key="1">
    <source>
        <dbReference type="ARBA" id="ARBA00023235"/>
    </source>
</evidence>
<evidence type="ECO:0000313" key="3">
    <source>
        <dbReference type="EMBL" id="QOV18806.1"/>
    </source>
</evidence>
<proteinExistence type="predicted"/>
<evidence type="ECO:0000259" key="2">
    <source>
        <dbReference type="Pfam" id="PF01261"/>
    </source>
</evidence>
<dbReference type="Pfam" id="PF01261">
    <property type="entry name" value="AP_endonuc_2"/>
    <property type="match status" value="1"/>
</dbReference>
<dbReference type="Proteomes" id="UP000593601">
    <property type="component" value="Chromosome"/>
</dbReference>
<dbReference type="InterPro" id="IPR036237">
    <property type="entry name" value="Xyl_isomerase-like_sf"/>
</dbReference>
<reference evidence="3 4" key="1">
    <citation type="submission" date="2020-10" db="EMBL/GenBank/DDBJ databases">
        <title>Blautia liquoris sp.nov., isolated from the mud in a fermentation cellar used for the production of Chinese strong-flavoured liquor.</title>
        <authorList>
            <person name="Lu L."/>
        </authorList>
    </citation>
    <scope>NUCLEOTIDE SEQUENCE [LARGE SCALE GENOMIC DNA]</scope>
    <source>
        <strain evidence="3 4">LZLJ-3</strain>
    </source>
</reference>
<dbReference type="RefSeq" id="WP_193735168.1">
    <property type="nucleotide sequence ID" value="NZ_CP063304.1"/>
</dbReference>
<gene>
    <name evidence="3" type="ORF">INP51_12470</name>
</gene>
<accession>A0A7M2REQ4</accession>
<dbReference type="AlphaFoldDB" id="A0A7M2REQ4"/>
<dbReference type="InterPro" id="IPR013022">
    <property type="entry name" value="Xyl_isomerase-like_TIM-brl"/>
</dbReference>
<sequence>MMIATTGCLQAGSKAPIVYRGAFEDIFPKMAADGYQAVEMHIQDSREINREKLNEQLEINHLKLTSIGTGMAYGTWHLNIGDHNRDIRNRAIACIEEHMITASPHHSLVILGSMQGRFSDAASAEEFVSNVEESLYRLDQLAKRYNVLVGYEIMNHYESDFLYTIADGVRFMEEHDYKNIRLHIDTVHMNIDESDMGRAIRAAGSWIQHVHIADNDRYYPGHGHLSFREILQALRDINYEGALALETYNWPETQKCARKSREYLEFMIEEVYGQEKEIHQYRS</sequence>
<dbReference type="KEGG" id="bliq:INP51_12470"/>
<dbReference type="PANTHER" id="PTHR43489">
    <property type="entry name" value="ISOMERASE"/>
    <property type="match status" value="1"/>
</dbReference>
<protein>
    <submittedName>
        <fullName evidence="3">Sugar phosphate isomerase/epimerase</fullName>
    </submittedName>
</protein>
<keyword evidence="4" id="KW-1185">Reference proteome</keyword>
<name>A0A7M2REQ4_9FIRM</name>
<dbReference type="EMBL" id="CP063304">
    <property type="protein sequence ID" value="QOV18806.1"/>
    <property type="molecule type" value="Genomic_DNA"/>
</dbReference>
<dbReference type="InterPro" id="IPR050417">
    <property type="entry name" value="Sugar_Epim/Isomerase"/>
</dbReference>
<dbReference type="Gene3D" id="3.20.20.150">
    <property type="entry name" value="Divalent-metal-dependent TIM barrel enzymes"/>
    <property type="match status" value="1"/>
</dbReference>
<dbReference type="GO" id="GO:0016853">
    <property type="term" value="F:isomerase activity"/>
    <property type="evidence" value="ECO:0007669"/>
    <property type="project" value="UniProtKB-KW"/>
</dbReference>
<organism evidence="3 4">
    <name type="scientific">Blautia liquoris</name>
    <dbReference type="NCBI Taxonomy" id="2779518"/>
    <lineage>
        <taxon>Bacteria</taxon>
        <taxon>Bacillati</taxon>
        <taxon>Bacillota</taxon>
        <taxon>Clostridia</taxon>
        <taxon>Lachnospirales</taxon>
        <taxon>Lachnospiraceae</taxon>
        <taxon>Blautia</taxon>
    </lineage>
</organism>
<dbReference type="SUPFAM" id="SSF51658">
    <property type="entry name" value="Xylose isomerase-like"/>
    <property type="match status" value="1"/>
</dbReference>
<dbReference type="PANTHER" id="PTHR43489:SF7">
    <property type="entry name" value="3-DEHYDRO-D-GULOSIDE 4-EPIMERASE-RELATED"/>
    <property type="match status" value="1"/>
</dbReference>
<evidence type="ECO:0000313" key="4">
    <source>
        <dbReference type="Proteomes" id="UP000593601"/>
    </source>
</evidence>
<feature type="domain" description="Xylose isomerase-like TIM barrel" evidence="2">
    <location>
        <begin position="29"/>
        <end position="261"/>
    </location>
</feature>
<keyword evidence="1 3" id="KW-0413">Isomerase</keyword>